<name>K9EWC0_9ACTO</name>
<keyword evidence="5" id="KW-0235">DNA replication</keyword>
<feature type="compositionally biased region" description="Acidic residues" evidence="12">
    <location>
        <begin position="671"/>
        <end position="688"/>
    </location>
</feature>
<dbReference type="NCBIfam" id="NF005846">
    <property type="entry name" value="PRK07764.1-6"/>
    <property type="match status" value="1"/>
</dbReference>
<evidence type="ECO:0000256" key="1">
    <source>
        <dbReference type="ARBA" id="ARBA00006360"/>
    </source>
</evidence>
<proteinExistence type="inferred from homology"/>
<dbReference type="SUPFAM" id="SSF48019">
    <property type="entry name" value="post-AAA+ oligomerization domain-like"/>
    <property type="match status" value="1"/>
</dbReference>
<dbReference type="HOGENOM" id="CLU_006229_3_5_11"/>
<dbReference type="PANTHER" id="PTHR11669">
    <property type="entry name" value="REPLICATION FACTOR C / DNA POLYMERASE III GAMMA-TAU SUBUNIT"/>
    <property type="match status" value="1"/>
</dbReference>
<dbReference type="InterPro" id="IPR003593">
    <property type="entry name" value="AAA+_ATPase"/>
</dbReference>
<dbReference type="SMART" id="SM00382">
    <property type="entry name" value="AAA"/>
    <property type="match status" value="1"/>
</dbReference>
<evidence type="ECO:0000256" key="2">
    <source>
        <dbReference type="ARBA" id="ARBA00012417"/>
    </source>
</evidence>
<dbReference type="EC" id="2.7.7.7" evidence="2"/>
<evidence type="ECO:0000256" key="9">
    <source>
        <dbReference type="ARBA" id="ARBA00022840"/>
    </source>
</evidence>
<dbReference type="SUPFAM" id="SSF52540">
    <property type="entry name" value="P-loop containing nucleoside triphosphate hydrolases"/>
    <property type="match status" value="1"/>
</dbReference>
<protein>
    <recommendedName>
        <fullName evidence="2">DNA-directed DNA polymerase</fullName>
        <ecNumber evidence="2">2.7.7.7</ecNumber>
    </recommendedName>
</protein>
<evidence type="ECO:0000259" key="13">
    <source>
        <dbReference type="SMART" id="SM00382"/>
    </source>
</evidence>
<feature type="compositionally biased region" description="Polar residues" evidence="12">
    <location>
        <begin position="774"/>
        <end position="789"/>
    </location>
</feature>
<keyword evidence="15" id="KW-1185">Reference proteome</keyword>
<feature type="region of interest" description="Disordered" evidence="12">
    <location>
        <begin position="630"/>
        <end position="704"/>
    </location>
</feature>
<keyword evidence="6" id="KW-0479">Metal-binding</keyword>
<feature type="region of interest" description="Disordered" evidence="12">
    <location>
        <begin position="724"/>
        <end position="935"/>
    </location>
</feature>
<dbReference type="GO" id="GO:0003677">
    <property type="term" value="F:DNA binding"/>
    <property type="evidence" value="ECO:0007669"/>
    <property type="project" value="InterPro"/>
</dbReference>
<evidence type="ECO:0000256" key="8">
    <source>
        <dbReference type="ARBA" id="ARBA00022833"/>
    </source>
</evidence>
<dbReference type="AlphaFoldDB" id="K9EWC0"/>
<keyword evidence="4" id="KW-0548">Nucleotidyltransferase</keyword>
<keyword evidence="7" id="KW-0547">Nucleotide-binding</keyword>
<dbReference type="GO" id="GO:0046872">
    <property type="term" value="F:metal ion binding"/>
    <property type="evidence" value="ECO:0007669"/>
    <property type="project" value="UniProtKB-KW"/>
</dbReference>
<dbReference type="GO" id="GO:0009360">
    <property type="term" value="C:DNA polymerase III complex"/>
    <property type="evidence" value="ECO:0007669"/>
    <property type="project" value="InterPro"/>
</dbReference>
<dbReference type="PANTHER" id="PTHR11669:SF0">
    <property type="entry name" value="PROTEIN STICHEL-LIKE 2"/>
    <property type="match status" value="1"/>
</dbReference>
<dbReference type="InterPro" id="IPR027417">
    <property type="entry name" value="P-loop_NTPase"/>
</dbReference>
<comment type="catalytic activity">
    <reaction evidence="11">
        <text>DNA(n) + a 2'-deoxyribonucleoside 5'-triphosphate = DNA(n+1) + diphosphate</text>
        <dbReference type="Rhea" id="RHEA:22508"/>
        <dbReference type="Rhea" id="RHEA-COMP:17339"/>
        <dbReference type="Rhea" id="RHEA-COMP:17340"/>
        <dbReference type="ChEBI" id="CHEBI:33019"/>
        <dbReference type="ChEBI" id="CHEBI:61560"/>
        <dbReference type="ChEBI" id="CHEBI:173112"/>
        <dbReference type="EC" id="2.7.7.7"/>
    </reaction>
</comment>
<evidence type="ECO:0000256" key="5">
    <source>
        <dbReference type="ARBA" id="ARBA00022705"/>
    </source>
</evidence>
<feature type="compositionally biased region" description="Polar residues" evidence="12">
    <location>
        <begin position="528"/>
        <end position="538"/>
    </location>
</feature>
<feature type="compositionally biased region" description="Low complexity" evidence="12">
    <location>
        <begin position="639"/>
        <end position="652"/>
    </location>
</feature>
<feature type="compositionally biased region" description="Low complexity" evidence="12">
    <location>
        <begin position="757"/>
        <end position="769"/>
    </location>
</feature>
<dbReference type="EMBL" id="AGWL01000005">
    <property type="protein sequence ID" value="EKU95282.1"/>
    <property type="molecule type" value="Genomic_DNA"/>
</dbReference>
<dbReference type="Gene3D" id="1.10.8.60">
    <property type="match status" value="1"/>
</dbReference>
<evidence type="ECO:0000256" key="10">
    <source>
        <dbReference type="ARBA" id="ARBA00022932"/>
    </source>
</evidence>
<evidence type="ECO:0000256" key="3">
    <source>
        <dbReference type="ARBA" id="ARBA00022679"/>
    </source>
</evidence>
<dbReference type="Gene3D" id="3.40.50.300">
    <property type="entry name" value="P-loop containing nucleotide triphosphate hydrolases"/>
    <property type="match status" value="1"/>
</dbReference>
<dbReference type="InterPro" id="IPR022754">
    <property type="entry name" value="DNA_pol_III_gamma-3"/>
</dbReference>
<dbReference type="GO" id="GO:0005524">
    <property type="term" value="F:ATP binding"/>
    <property type="evidence" value="ECO:0007669"/>
    <property type="project" value="UniProtKB-KW"/>
</dbReference>
<dbReference type="eggNOG" id="COG2812">
    <property type="taxonomic scope" value="Bacteria"/>
</dbReference>
<organism evidence="14 15">
    <name type="scientific">Actinobaculum massiliense ACS-171-V-Col2</name>
    <dbReference type="NCBI Taxonomy" id="883066"/>
    <lineage>
        <taxon>Bacteria</taxon>
        <taxon>Bacillati</taxon>
        <taxon>Actinomycetota</taxon>
        <taxon>Actinomycetes</taxon>
        <taxon>Actinomycetales</taxon>
        <taxon>Actinomycetaceae</taxon>
        <taxon>Actinobaculum</taxon>
    </lineage>
</organism>
<evidence type="ECO:0000313" key="14">
    <source>
        <dbReference type="EMBL" id="EKU95282.1"/>
    </source>
</evidence>
<evidence type="ECO:0000256" key="11">
    <source>
        <dbReference type="ARBA" id="ARBA00049244"/>
    </source>
</evidence>
<keyword evidence="3" id="KW-0808">Transferase</keyword>
<feature type="compositionally biased region" description="Low complexity" evidence="12">
    <location>
        <begin position="901"/>
        <end position="911"/>
    </location>
</feature>
<feature type="domain" description="AAA+ ATPase" evidence="13">
    <location>
        <begin position="53"/>
        <end position="194"/>
    </location>
</feature>
<evidence type="ECO:0000256" key="12">
    <source>
        <dbReference type="SAM" id="MobiDB-lite"/>
    </source>
</evidence>
<dbReference type="InterPro" id="IPR012763">
    <property type="entry name" value="DNA_pol_III_sug/sutau_N"/>
</dbReference>
<dbReference type="CDD" id="cd00009">
    <property type="entry name" value="AAA"/>
    <property type="match status" value="1"/>
</dbReference>
<feature type="compositionally biased region" description="Acidic residues" evidence="12">
    <location>
        <begin position="914"/>
        <end position="923"/>
    </location>
</feature>
<dbReference type="STRING" id="202789.GCA_001457435_01075"/>
<feature type="compositionally biased region" description="Low complexity" evidence="12">
    <location>
        <begin position="392"/>
        <end position="404"/>
    </location>
</feature>
<keyword evidence="8" id="KW-0862">Zinc</keyword>
<dbReference type="NCBIfam" id="TIGR02397">
    <property type="entry name" value="dnaX_nterm"/>
    <property type="match status" value="1"/>
</dbReference>
<dbReference type="FunFam" id="3.40.50.300:FF:000014">
    <property type="entry name" value="DNA polymerase III subunit gamma/tau"/>
    <property type="match status" value="1"/>
</dbReference>
<gene>
    <name evidence="14" type="ORF">HMPREF9233_01043</name>
</gene>
<dbReference type="GO" id="GO:0006261">
    <property type="term" value="P:DNA-templated DNA replication"/>
    <property type="evidence" value="ECO:0007669"/>
    <property type="project" value="TreeGrafter"/>
</dbReference>
<reference evidence="14 15" key="1">
    <citation type="submission" date="2012-09" db="EMBL/GenBank/DDBJ databases">
        <title>The Genome Sequence of Actinobaculum massiliae ACS-171-V-COL2.</title>
        <authorList>
            <consortium name="The Broad Institute Genome Sequencing Platform"/>
            <person name="Earl A."/>
            <person name="Ward D."/>
            <person name="Feldgarden M."/>
            <person name="Gevers D."/>
            <person name="Saerens B."/>
            <person name="Vaneechoutte M."/>
            <person name="Walker B."/>
            <person name="Young S.K."/>
            <person name="Zeng Q."/>
            <person name="Gargeya S."/>
            <person name="Fitzgerald M."/>
            <person name="Haas B."/>
            <person name="Abouelleil A."/>
            <person name="Alvarado L."/>
            <person name="Arachchi H.M."/>
            <person name="Berlin A."/>
            <person name="Chapman S.B."/>
            <person name="Goldberg J."/>
            <person name="Griggs A."/>
            <person name="Gujja S."/>
            <person name="Hansen M."/>
            <person name="Howarth C."/>
            <person name="Imamovic A."/>
            <person name="Larimer J."/>
            <person name="McCowen C."/>
            <person name="Montmayeur A."/>
            <person name="Murphy C."/>
            <person name="Neiman D."/>
            <person name="Pearson M."/>
            <person name="Priest M."/>
            <person name="Roberts A."/>
            <person name="Saif S."/>
            <person name="Shea T."/>
            <person name="Sisk P."/>
            <person name="Sykes S."/>
            <person name="Wortman J."/>
            <person name="Nusbaum C."/>
            <person name="Birren B."/>
        </authorList>
    </citation>
    <scope>NUCLEOTIDE SEQUENCE [LARGE SCALE GENOMIC DNA]</scope>
    <source>
        <strain evidence="15">ACS-171-V-Col2</strain>
    </source>
</reference>
<dbReference type="PATRIC" id="fig|883066.3.peg.1089"/>
<dbReference type="Proteomes" id="UP000009888">
    <property type="component" value="Unassembled WGS sequence"/>
</dbReference>
<feature type="compositionally biased region" description="Polar residues" evidence="12">
    <location>
        <begin position="878"/>
        <end position="899"/>
    </location>
</feature>
<keyword evidence="9" id="KW-0067">ATP-binding</keyword>
<dbReference type="CDD" id="cd18137">
    <property type="entry name" value="HLD_clamp_pol_III_gamma_tau"/>
    <property type="match status" value="1"/>
</dbReference>
<dbReference type="Pfam" id="PF12169">
    <property type="entry name" value="DNA_pol3_gamma3"/>
    <property type="match status" value="1"/>
</dbReference>
<dbReference type="Pfam" id="PF13177">
    <property type="entry name" value="DNA_pol3_delta2"/>
    <property type="match status" value="1"/>
</dbReference>
<dbReference type="GO" id="GO:0003887">
    <property type="term" value="F:DNA-directed DNA polymerase activity"/>
    <property type="evidence" value="ECO:0007669"/>
    <property type="project" value="UniProtKB-KW"/>
</dbReference>
<dbReference type="Gene3D" id="1.20.272.10">
    <property type="match status" value="1"/>
</dbReference>
<sequence length="965" mass="101922">MGDWARSESEAQRRLCFVSMALYRRYRPERFQDVIGQEQVTRPLMAALRGGRTVHAYLFSGPRGCGKTTSARIFARCLNCAKAPTDTPCGECESCRDLANDGPGSLDVVEMDAASHGGVDDARDLVERAAFAPARDRFKIFIIDEAHMVTTQGFNALLKLVEEPPPHIKFIFATTEPEKVIGTIRSRTHHYPFRLVAPDTMESYLAGICAEEGFLAGPGVLGLVVRAGAGSVRDSMSVLDQLMGGAEDKTLDYEQAIGLLGYTDSAMIDRAVEAIASEDGGRLFAVVEELIGAGHEPRRFVEDLLQRLRDLVVIGLAGQAATDALGSLPQDRLERMREQARALGAERATYSAEQTNEVLSQMTGATSPRLQLELLCARLLLPAYEKRGKEAGGPSAPGRPAASPELARVGGAPEGSGYRPAAAGAKSAQEMARERAIAAARNAATSREHQSGQEHLPSRGNLPSWENAGVTGQGTPGAENPLAQAGGESGSPAQAQAEPARREADVPGAEAEPARAETSTAGEKAQESGEQVHQQPAAESNAAGPETPDLLAVVQKRWPEIISSGRFAQAIFEAPAKAVSQAGDVITIEFSGERAFHALEDERNLQRLNAHISMFTEEDAGRPVTVRPVRQSADEAGDASPKAEAAPGAAAPTEQTSPRPAAQMPRVIDEEHSDEPPLPEEIVDEDSDPYAGYDPYAQDRSAATPGAATPFVARIGVLANIPAAGSGQAEAQTSTQEEPEEDVPFYMQRMPMPKFPQAPSAQAPAPGASEDNAPGSQTSEPPAPNTQLAAPQGPSARASEPQASSARAEGGPATSSTPGPVASQVPRSEDVAFHVPTMPKAQHDFSAPKFSAMEAVLRRQRPGAGSNSAGSPVPDQSPAYQATANQATASHITVNQAPANSEASPGWSGSPEPEPAEVDDWGGEESVSADDPTIEQSSVVGIEVVLKTFEGTIIEETSDQQREEF</sequence>
<evidence type="ECO:0000256" key="7">
    <source>
        <dbReference type="ARBA" id="ARBA00022741"/>
    </source>
</evidence>
<keyword evidence="10" id="KW-0239">DNA-directed DNA polymerase</keyword>
<evidence type="ECO:0000256" key="4">
    <source>
        <dbReference type="ARBA" id="ARBA00022695"/>
    </source>
</evidence>
<accession>K9EWC0</accession>
<dbReference type="InterPro" id="IPR045085">
    <property type="entry name" value="HLD_clamp_pol_III_gamma_tau"/>
</dbReference>
<feature type="region of interest" description="Disordered" evidence="12">
    <location>
        <begin position="387"/>
        <end position="546"/>
    </location>
</feature>
<evidence type="ECO:0000256" key="6">
    <source>
        <dbReference type="ARBA" id="ARBA00022723"/>
    </source>
</evidence>
<comment type="similarity">
    <text evidence="1">Belongs to the DnaX/STICHEL family.</text>
</comment>
<dbReference type="InterPro" id="IPR008921">
    <property type="entry name" value="DNA_pol3_clamp-load_cplx_C"/>
</dbReference>
<evidence type="ECO:0000313" key="15">
    <source>
        <dbReference type="Proteomes" id="UP000009888"/>
    </source>
</evidence>
<comment type="caution">
    <text evidence="14">The sequence shown here is derived from an EMBL/GenBank/DDBJ whole genome shotgun (WGS) entry which is preliminary data.</text>
</comment>
<dbReference type="InterPro" id="IPR050238">
    <property type="entry name" value="DNA_Rep/Repair_Clamp_Loader"/>
</dbReference>